<dbReference type="Proteomes" id="UP000027920">
    <property type="component" value="Unassembled WGS sequence"/>
</dbReference>
<dbReference type="GeneID" id="25279601"/>
<evidence type="ECO:0000256" key="16">
    <source>
        <dbReference type="ARBA" id="ARBA00022777"/>
    </source>
</evidence>
<evidence type="ECO:0000256" key="18">
    <source>
        <dbReference type="ARBA" id="ARBA00022842"/>
    </source>
</evidence>
<dbReference type="Gene3D" id="3.20.20.20">
    <property type="entry name" value="Dihydropteroate synthase-like"/>
    <property type="match status" value="1"/>
</dbReference>
<evidence type="ECO:0000313" key="27">
    <source>
        <dbReference type="Proteomes" id="UP000027920"/>
    </source>
</evidence>
<dbReference type="GO" id="GO:0005740">
    <property type="term" value="C:mitochondrial envelope"/>
    <property type="evidence" value="ECO:0007669"/>
    <property type="project" value="TreeGrafter"/>
</dbReference>
<evidence type="ECO:0000256" key="14">
    <source>
        <dbReference type="ARBA" id="ARBA00022723"/>
    </source>
</evidence>
<comment type="pathway">
    <text evidence="6">Cofactor biosynthesis; tetrahydrofolate biosynthesis; 2-amino-4-hydroxy-6-hydroxymethyl-7,8-dihydropteridine diphosphate from 7,8-dihydroneopterin triphosphate: step 3/4.</text>
</comment>
<dbReference type="GO" id="GO:0046656">
    <property type="term" value="P:folic acid biosynthetic process"/>
    <property type="evidence" value="ECO:0007669"/>
    <property type="project" value="UniProtKB-KW"/>
</dbReference>
<comment type="cofactor">
    <cofactor evidence="4">
        <name>Mg(2+)</name>
        <dbReference type="ChEBI" id="CHEBI:18420"/>
    </cofactor>
</comment>
<sequence length="505" mass="56320">MSRAFPQSSLSRIETMEETVTPAATCNKAVIALGSNMTYTRRVENIEAALKLMKKENFHITKLSHLYETKPMYHHDQDPFLNGVCEIKTHLKPIPLLHALQSIENTLLRKRTIQNGPRTIDLDILLYNDERINFPELEVPHKLMLEREFVLRPLNDILPDYVLPLESSGTTPNWTISQHLDALSHDPSMSPVVMVQPNRRIPLIRSQDPTRRTMIMAIFNATPDSFSAEKLPKNGDARMMFGTFFEKGADIIDIGGQSTRPGAELLTAEEELARVLPYVRQCKEMKRQDTVVSVDTFYSKVARKCIDAGADIINDVSGGLLDEQMLPTVAELNRTIVIMHMRGNPKTMTKLTEYSDGVVNGVRRELGERVRAAHKAGIPPWRIILDPGIGFAKTEAQNLELLRNLAELRKPPSSPGEEDLSKYPWLIGPSRKGFIGKITGVEEAKLRQFGTAAAVTACVAGGAEIVRVHDVTQMSEAVRLADGIYRSRDSSFNEPTGARSQASSS</sequence>
<dbReference type="GO" id="GO:0003848">
    <property type="term" value="F:2-amino-4-hydroxy-6-hydroxymethyldihydropteridine diphosphokinase activity"/>
    <property type="evidence" value="ECO:0007669"/>
    <property type="project" value="UniProtKB-EC"/>
</dbReference>
<evidence type="ECO:0000256" key="21">
    <source>
        <dbReference type="ARBA" id="ARBA00058009"/>
    </source>
</evidence>
<evidence type="ECO:0000256" key="17">
    <source>
        <dbReference type="ARBA" id="ARBA00022840"/>
    </source>
</evidence>
<evidence type="ECO:0000256" key="6">
    <source>
        <dbReference type="ARBA" id="ARBA00005013"/>
    </source>
</evidence>
<comment type="similarity">
    <text evidence="22">In the central section; belongs to the HPPK family.</text>
</comment>
<comment type="catalytic activity">
    <reaction evidence="3">
        <text>7,8-dihydroneopterin = 6-hydroxymethyl-7,8-dihydropterin + glycolaldehyde</text>
        <dbReference type="Rhea" id="RHEA:10540"/>
        <dbReference type="ChEBI" id="CHEBI:17001"/>
        <dbReference type="ChEBI" id="CHEBI:17071"/>
        <dbReference type="ChEBI" id="CHEBI:44841"/>
        <dbReference type="EC" id="4.1.2.25"/>
    </reaction>
</comment>
<keyword evidence="14" id="KW-0479">Metal-binding</keyword>
<protein>
    <recommendedName>
        <fullName evidence="23">Folic acid synthesis protein FOL1</fullName>
        <ecNumber evidence="10">2.5.1.15</ecNumber>
        <ecNumber evidence="12">2.7.6.3</ecNumber>
        <ecNumber evidence="11">4.1.2.25</ecNumber>
    </recommendedName>
    <alternativeName>
        <fullName evidence="24">Folic acid synthesis protein fol1</fullName>
    </alternativeName>
</protein>
<dbReference type="PANTHER" id="PTHR20941">
    <property type="entry name" value="FOLATE SYNTHESIS PROTEINS"/>
    <property type="match status" value="1"/>
</dbReference>
<dbReference type="GO" id="GO:0046872">
    <property type="term" value="F:metal ion binding"/>
    <property type="evidence" value="ECO:0007669"/>
    <property type="project" value="UniProtKB-KW"/>
</dbReference>
<dbReference type="OrthoDB" id="615426at2759"/>
<dbReference type="CDD" id="cd00483">
    <property type="entry name" value="HPPK"/>
    <property type="match status" value="1"/>
</dbReference>
<keyword evidence="13" id="KW-0808">Transferase</keyword>
<evidence type="ECO:0000256" key="5">
    <source>
        <dbReference type="ARBA" id="ARBA00004763"/>
    </source>
</evidence>
<dbReference type="GO" id="GO:0004156">
    <property type="term" value="F:dihydropteroate synthase activity"/>
    <property type="evidence" value="ECO:0007669"/>
    <property type="project" value="UniProtKB-EC"/>
</dbReference>
<comment type="caution">
    <text evidence="26">The sequence shown here is derived from an EMBL/GenBank/DDBJ whole genome shotgun (WGS) entry which is preliminary data.</text>
</comment>
<reference evidence="26 27" key="1">
    <citation type="submission" date="2013-03" db="EMBL/GenBank/DDBJ databases">
        <title>The Genome Sequence of Exophiala aquamarina CBS 119918.</title>
        <authorList>
            <consortium name="The Broad Institute Genomics Platform"/>
            <person name="Cuomo C."/>
            <person name="de Hoog S."/>
            <person name="Gorbushina A."/>
            <person name="Walker B."/>
            <person name="Young S.K."/>
            <person name="Zeng Q."/>
            <person name="Gargeya S."/>
            <person name="Fitzgerald M."/>
            <person name="Haas B."/>
            <person name="Abouelleil A."/>
            <person name="Allen A.W."/>
            <person name="Alvarado L."/>
            <person name="Arachchi H.M."/>
            <person name="Berlin A.M."/>
            <person name="Chapman S.B."/>
            <person name="Gainer-Dewar J."/>
            <person name="Goldberg J."/>
            <person name="Griggs A."/>
            <person name="Gujja S."/>
            <person name="Hansen M."/>
            <person name="Howarth C."/>
            <person name="Imamovic A."/>
            <person name="Ireland A."/>
            <person name="Larimer J."/>
            <person name="McCowan C."/>
            <person name="Murphy C."/>
            <person name="Pearson M."/>
            <person name="Poon T.W."/>
            <person name="Priest M."/>
            <person name="Roberts A."/>
            <person name="Saif S."/>
            <person name="Shea T."/>
            <person name="Sisk P."/>
            <person name="Sykes S."/>
            <person name="Wortman J."/>
            <person name="Nusbaum C."/>
            <person name="Birren B."/>
        </authorList>
    </citation>
    <scope>NUCLEOTIDE SEQUENCE [LARGE SCALE GENOMIC DNA]</scope>
    <source>
        <strain evidence="26 27">CBS 119918</strain>
    </source>
</reference>
<feature type="domain" description="Pterin-binding" evidence="25">
    <location>
        <begin position="213"/>
        <end position="479"/>
    </location>
</feature>
<evidence type="ECO:0000256" key="11">
    <source>
        <dbReference type="ARBA" id="ARBA00013043"/>
    </source>
</evidence>
<evidence type="ECO:0000256" key="19">
    <source>
        <dbReference type="ARBA" id="ARBA00022909"/>
    </source>
</evidence>
<evidence type="ECO:0000256" key="4">
    <source>
        <dbReference type="ARBA" id="ARBA00001946"/>
    </source>
</evidence>
<accession>A0A072PIB0</accession>
<dbReference type="Gene3D" id="3.30.70.560">
    <property type="entry name" value="7,8-Dihydro-6-hydroxymethylpterin-pyrophosphokinase HPPK"/>
    <property type="match status" value="1"/>
</dbReference>
<dbReference type="InterPro" id="IPR045031">
    <property type="entry name" value="DHP_synth-like"/>
</dbReference>
<comment type="similarity">
    <text evidence="9">In the C-terminal section; belongs to the DHPS family.</text>
</comment>
<dbReference type="Pfam" id="PF00809">
    <property type="entry name" value="Pterin_bind"/>
    <property type="match status" value="1"/>
</dbReference>
<proteinExistence type="inferred from homology"/>
<keyword evidence="15" id="KW-0547">Nucleotide-binding</keyword>
<dbReference type="InterPro" id="IPR000489">
    <property type="entry name" value="Pterin-binding_dom"/>
</dbReference>
<keyword evidence="17" id="KW-0067">ATP-binding</keyword>
<dbReference type="HOGENOM" id="CLU_008023_2_1_1"/>
<dbReference type="NCBIfam" id="TIGR01496">
    <property type="entry name" value="DHPS"/>
    <property type="match status" value="1"/>
</dbReference>
<evidence type="ECO:0000256" key="20">
    <source>
        <dbReference type="ARBA" id="ARBA00023268"/>
    </source>
</evidence>
<dbReference type="InterPro" id="IPR035907">
    <property type="entry name" value="Hppk_sf"/>
</dbReference>
<dbReference type="FunFam" id="3.20.20.20:FF:000006">
    <property type="entry name" value="Dihydropteroate synthase"/>
    <property type="match status" value="1"/>
</dbReference>
<dbReference type="NCBIfam" id="TIGR01498">
    <property type="entry name" value="folK"/>
    <property type="match status" value="1"/>
</dbReference>
<evidence type="ECO:0000256" key="24">
    <source>
        <dbReference type="ARBA" id="ARBA00068111"/>
    </source>
</evidence>
<evidence type="ECO:0000256" key="9">
    <source>
        <dbReference type="ARBA" id="ARBA00009951"/>
    </source>
</evidence>
<name>A0A072PIB0_9EURO</name>
<comment type="similarity">
    <text evidence="8">In the N-terminal section; belongs to the DHNA family.</text>
</comment>
<dbReference type="PROSITE" id="PS50972">
    <property type="entry name" value="PTERIN_BINDING"/>
    <property type="match status" value="1"/>
</dbReference>
<keyword evidence="16" id="KW-0418">Kinase</keyword>
<evidence type="ECO:0000256" key="15">
    <source>
        <dbReference type="ARBA" id="ARBA00022741"/>
    </source>
</evidence>
<evidence type="ECO:0000256" key="13">
    <source>
        <dbReference type="ARBA" id="ARBA00022679"/>
    </source>
</evidence>
<evidence type="ECO:0000256" key="8">
    <source>
        <dbReference type="ARBA" id="ARBA00009640"/>
    </source>
</evidence>
<dbReference type="GO" id="GO:0004150">
    <property type="term" value="F:dihydroneopterin aldolase activity"/>
    <property type="evidence" value="ECO:0007669"/>
    <property type="project" value="UniProtKB-EC"/>
</dbReference>
<evidence type="ECO:0000256" key="22">
    <source>
        <dbReference type="ARBA" id="ARBA00061548"/>
    </source>
</evidence>
<evidence type="ECO:0000256" key="10">
    <source>
        <dbReference type="ARBA" id="ARBA00012458"/>
    </source>
</evidence>
<comment type="catalytic activity">
    <reaction evidence="2">
        <text>6-hydroxymethyl-7,8-dihydropterin + ATP = (7,8-dihydropterin-6-yl)methyl diphosphate + AMP + H(+)</text>
        <dbReference type="Rhea" id="RHEA:11412"/>
        <dbReference type="ChEBI" id="CHEBI:15378"/>
        <dbReference type="ChEBI" id="CHEBI:30616"/>
        <dbReference type="ChEBI" id="CHEBI:44841"/>
        <dbReference type="ChEBI" id="CHEBI:72950"/>
        <dbReference type="ChEBI" id="CHEBI:456215"/>
        <dbReference type="EC" id="2.7.6.3"/>
    </reaction>
</comment>
<dbReference type="PROSITE" id="PS00793">
    <property type="entry name" value="DHPS_2"/>
    <property type="match status" value="1"/>
</dbReference>
<evidence type="ECO:0000256" key="2">
    <source>
        <dbReference type="ARBA" id="ARBA00000198"/>
    </source>
</evidence>
<dbReference type="Pfam" id="PF01288">
    <property type="entry name" value="HPPK"/>
    <property type="match status" value="1"/>
</dbReference>
<keyword evidence="20" id="KW-0511">Multifunctional enzyme</keyword>
<dbReference type="GO" id="GO:0005524">
    <property type="term" value="F:ATP binding"/>
    <property type="evidence" value="ECO:0007669"/>
    <property type="project" value="UniProtKB-KW"/>
</dbReference>
<evidence type="ECO:0000313" key="26">
    <source>
        <dbReference type="EMBL" id="KEF59824.1"/>
    </source>
</evidence>
<dbReference type="InterPro" id="IPR006390">
    <property type="entry name" value="DHP_synth_dom"/>
</dbReference>
<evidence type="ECO:0000256" key="23">
    <source>
        <dbReference type="ARBA" id="ARBA00067568"/>
    </source>
</evidence>
<evidence type="ECO:0000256" key="12">
    <source>
        <dbReference type="ARBA" id="ARBA00013253"/>
    </source>
</evidence>
<comment type="catalytic activity">
    <reaction evidence="1">
        <text>(7,8-dihydropterin-6-yl)methyl diphosphate + 4-aminobenzoate = 7,8-dihydropteroate + diphosphate</text>
        <dbReference type="Rhea" id="RHEA:19949"/>
        <dbReference type="ChEBI" id="CHEBI:17836"/>
        <dbReference type="ChEBI" id="CHEBI:17839"/>
        <dbReference type="ChEBI" id="CHEBI:33019"/>
        <dbReference type="ChEBI" id="CHEBI:72950"/>
        <dbReference type="EC" id="2.5.1.15"/>
    </reaction>
</comment>
<dbReference type="EC" id="2.5.1.15" evidence="10"/>
<dbReference type="RefSeq" id="XP_013262414.1">
    <property type="nucleotide sequence ID" value="XM_013406960.1"/>
</dbReference>
<dbReference type="InterPro" id="IPR000550">
    <property type="entry name" value="Hppk"/>
</dbReference>
<evidence type="ECO:0000256" key="1">
    <source>
        <dbReference type="ARBA" id="ARBA00000012"/>
    </source>
</evidence>
<evidence type="ECO:0000256" key="3">
    <source>
        <dbReference type="ARBA" id="ARBA00001353"/>
    </source>
</evidence>
<dbReference type="STRING" id="1182545.A0A072PIB0"/>
<dbReference type="PANTHER" id="PTHR20941:SF1">
    <property type="entry name" value="FOLIC ACID SYNTHESIS PROTEIN FOL1"/>
    <property type="match status" value="1"/>
</dbReference>
<dbReference type="EMBL" id="AMGV01000003">
    <property type="protein sequence ID" value="KEF59824.1"/>
    <property type="molecule type" value="Genomic_DNA"/>
</dbReference>
<dbReference type="EC" id="4.1.2.25" evidence="11"/>
<dbReference type="InterPro" id="IPR011005">
    <property type="entry name" value="Dihydropteroate_synth-like_sf"/>
</dbReference>
<dbReference type="GO" id="GO:0016301">
    <property type="term" value="F:kinase activity"/>
    <property type="evidence" value="ECO:0007669"/>
    <property type="project" value="UniProtKB-KW"/>
</dbReference>
<keyword evidence="27" id="KW-1185">Reference proteome</keyword>
<comment type="pathway">
    <text evidence="7">Cofactor biosynthesis; tetrahydrofolate biosynthesis; 2-amino-4-hydroxy-6-hydroxymethyl-7,8-dihydropteridine diphosphate from 7,8-dihydroneopterin triphosphate: step 4/4.</text>
</comment>
<comment type="pathway">
    <text evidence="5">Cofactor biosynthesis; tetrahydrofolate biosynthesis; 7,8-dihydrofolate from 2-amino-4-hydroxy-6-hydroxymethyl-7,8-dihydropteridine diphosphate and 4-aminobenzoate: step 1/2.</text>
</comment>
<dbReference type="EC" id="2.7.6.3" evidence="12"/>
<comment type="function">
    <text evidence="21">Catalyzes three sequential steps of tetrahydrofolate biosynthesis.</text>
</comment>
<evidence type="ECO:0000256" key="7">
    <source>
        <dbReference type="ARBA" id="ARBA00005051"/>
    </source>
</evidence>
<evidence type="ECO:0000259" key="25">
    <source>
        <dbReference type="PROSITE" id="PS50972"/>
    </source>
</evidence>
<dbReference type="AlphaFoldDB" id="A0A072PIB0"/>
<dbReference type="CDD" id="cd00739">
    <property type="entry name" value="DHPS"/>
    <property type="match status" value="1"/>
</dbReference>
<gene>
    <name evidence="26" type="ORF">A1O9_04672</name>
</gene>
<keyword evidence="19" id="KW-0289">Folate biosynthesis</keyword>
<dbReference type="SUPFAM" id="SSF51717">
    <property type="entry name" value="Dihydropteroate synthetase-like"/>
    <property type="match status" value="1"/>
</dbReference>
<dbReference type="SUPFAM" id="SSF55083">
    <property type="entry name" value="6-hydroxymethyl-7,8-dihydropterin pyrophosphokinase, HPPK"/>
    <property type="match status" value="1"/>
</dbReference>
<dbReference type="UniPathway" id="UPA00077">
    <property type="reaction ID" value="UER00155"/>
</dbReference>
<dbReference type="VEuPathDB" id="FungiDB:A1O9_04672"/>
<organism evidence="26 27">
    <name type="scientific">Exophiala aquamarina CBS 119918</name>
    <dbReference type="NCBI Taxonomy" id="1182545"/>
    <lineage>
        <taxon>Eukaryota</taxon>
        <taxon>Fungi</taxon>
        <taxon>Dikarya</taxon>
        <taxon>Ascomycota</taxon>
        <taxon>Pezizomycotina</taxon>
        <taxon>Eurotiomycetes</taxon>
        <taxon>Chaetothyriomycetidae</taxon>
        <taxon>Chaetothyriales</taxon>
        <taxon>Herpotrichiellaceae</taxon>
        <taxon>Exophiala</taxon>
    </lineage>
</organism>
<dbReference type="GO" id="GO:0046654">
    <property type="term" value="P:tetrahydrofolate biosynthetic process"/>
    <property type="evidence" value="ECO:0007669"/>
    <property type="project" value="UniProtKB-UniPathway"/>
</dbReference>
<keyword evidence="18" id="KW-0460">Magnesium</keyword>